<dbReference type="InterPro" id="IPR036397">
    <property type="entry name" value="RNaseH_sf"/>
</dbReference>
<dbReference type="Pfam" id="PF09299">
    <property type="entry name" value="Mu-transpos_C"/>
    <property type="match status" value="1"/>
</dbReference>
<feature type="compositionally biased region" description="Basic and acidic residues" evidence="1">
    <location>
        <begin position="632"/>
        <end position="661"/>
    </location>
</feature>
<organism evidence="3 4">
    <name type="scientific">Paraglaciecola polaris LMG 21857</name>
    <dbReference type="NCBI Taxonomy" id="1129793"/>
    <lineage>
        <taxon>Bacteria</taxon>
        <taxon>Pseudomonadati</taxon>
        <taxon>Pseudomonadota</taxon>
        <taxon>Gammaproteobacteria</taxon>
        <taxon>Alteromonadales</taxon>
        <taxon>Alteromonadaceae</taxon>
        <taxon>Paraglaciecola</taxon>
    </lineage>
</organism>
<dbReference type="RefSeq" id="WP_007103542.1">
    <property type="nucleotide sequence ID" value="NZ_BAER01000023.1"/>
</dbReference>
<evidence type="ECO:0000313" key="3">
    <source>
        <dbReference type="EMBL" id="GAC31738.1"/>
    </source>
</evidence>
<evidence type="ECO:0000256" key="1">
    <source>
        <dbReference type="SAM" id="MobiDB-lite"/>
    </source>
</evidence>
<dbReference type="InterPro" id="IPR001584">
    <property type="entry name" value="Integrase_cat-core"/>
</dbReference>
<dbReference type="EMBL" id="BAER01000023">
    <property type="protein sequence ID" value="GAC31738.1"/>
    <property type="molecule type" value="Genomic_DNA"/>
</dbReference>
<evidence type="ECO:0000259" key="2">
    <source>
        <dbReference type="PROSITE" id="PS50994"/>
    </source>
</evidence>
<protein>
    <submittedName>
        <fullName evidence="3">Transposon Tn7 transposition protein tnsB</fullName>
    </submittedName>
</protein>
<feature type="region of interest" description="Disordered" evidence="1">
    <location>
        <begin position="616"/>
        <end position="692"/>
    </location>
</feature>
<dbReference type="InterPro" id="IPR012337">
    <property type="entry name" value="RNaseH-like_sf"/>
</dbReference>
<proteinExistence type="predicted"/>
<dbReference type="Gene3D" id="3.30.420.10">
    <property type="entry name" value="Ribonuclease H-like superfamily/Ribonuclease H"/>
    <property type="match status" value="1"/>
</dbReference>
<keyword evidence="4" id="KW-1185">Reference proteome</keyword>
<dbReference type="STRING" id="1129793.GPLA_0822"/>
<dbReference type="SUPFAM" id="SSF53098">
    <property type="entry name" value="Ribonuclease H-like"/>
    <property type="match status" value="1"/>
</dbReference>
<accession>K6ZSC8</accession>
<feature type="domain" description="Integrase catalytic" evidence="2">
    <location>
        <begin position="261"/>
        <end position="471"/>
    </location>
</feature>
<evidence type="ECO:0000313" key="4">
    <source>
        <dbReference type="Proteomes" id="UP000006322"/>
    </source>
</evidence>
<reference evidence="4" key="1">
    <citation type="journal article" date="2014" name="Environ. Microbiol.">
        <title>Comparative genomics of the marine bacterial genus Glaciecola reveals the high degree of genomic diversity and genomic characteristic for cold adaptation.</title>
        <authorList>
            <person name="Qin Q.L."/>
            <person name="Xie B.B."/>
            <person name="Yu Y."/>
            <person name="Shu Y.L."/>
            <person name="Rong J.C."/>
            <person name="Zhang Y.J."/>
            <person name="Zhao D.L."/>
            <person name="Chen X.L."/>
            <person name="Zhang X.Y."/>
            <person name="Chen B."/>
            <person name="Zhou B.C."/>
            <person name="Zhang Y.Z."/>
        </authorList>
    </citation>
    <scope>NUCLEOTIDE SEQUENCE [LARGE SCALE GENOMIC DNA]</scope>
    <source>
        <strain evidence="4">LMG 21857</strain>
    </source>
</reference>
<gene>
    <name evidence="3" type="primary">tnsB</name>
    <name evidence="3" type="ORF">GPLA_0822</name>
</gene>
<comment type="caution">
    <text evidence="3">The sequence shown here is derived from an EMBL/GenBank/DDBJ whole genome shotgun (WGS) entry which is preliminary data.</text>
</comment>
<name>K6ZSC8_9ALTE</name>
<dbReference type="PROSITE" id="PS50994">
    <property type="entry name" value="INTEGRASE"/>
    <property type="match status" value="1"/>
</dbReference>
<dbReference type="GO" id="GO:0003676">
    <property type="term" value="F:nucleic acid binding"/>
    <property type="evidence" value="ECO:0007669"/>
    <property type="project" value="InterPro"/>
</dbReference>
<dbReference type="GO" id="GO:0015074">
    <property type="term" value="P:DNA integration"/>
    <property type="evidence" value="ECO:0007669"/>
    <property type="project" value="InterPro"/>
</dbReference>
<dbReference type="AlphaFoldDB" id="K6ZSC8"/>
<dbReference type="OrthoDB" id="501284at2"/>
<dbReference type="InterPro" id="IPR015378">
    <property type="entry name" value="Transposase-like_Mu_C"/>
</dbReference>
<sequence length="692" mass="79376">MLLVNSVVEYQQRSLRVLAITPDYAIWIDIHALLADPEDFNFNEITNALRSNQAQQIEDPYLLDISRKANKKELACRDNRWESMKCVANNPLRLFKNEWSNLFRQVIKKSKYKPSRKHFYKLMRQYLQRGQCKNALLPDFQRMGAPNQTRIITTNKVGPKRITSVGIGVPITDDLKQIFRQAIDTFYMKANRMPWVKVHDKVTKAVREQYPNISKYDMPTLLQLKHLFTKEYKPEETSKARNADITFEKDKRQLTSTATAQVLGPGDRFEFDATIIDLYLVSENDAQAIIGRPTLLIAIDVFSRLVSGYYLTFEPPSYVVAMMALANCLENKVDICASLGLTIKHDSWPAIGLPSAVLADKGELLSNQSNTLVDSANVRIENATARRGDAKGIVERKFLTLQAEFKPYAPGVVTDETAKKRGGKDYRLDAELNIRQFEEIIVLLIYKHNLKVMKNYDADPDIPIDLPFTPKDLWNWGIENRSGTLKSFDLQKFKILTLPRTKATVSNLGIKVNSLIYTCPEAFEKGWFLRDKHRTRPNSVQIAFDPRTTNTIYIFPSSSSNKFWNANLTDRSRAYADMTVYEARKAILIRKRQGDKTDKDNAAERQKIDDEIDKRLTSAQQRSKKTSSNKSDNARLKEIRKNKLEAIAKERCKRSVGETSEKQNTPTPNNVKAFKKQDDFSLPDLDVDFDED</sequence>
<dbReference type="Proteomes" id="UP000006322">
    <property type="component" value="Unassembled WGS sequence"/>
</dbReference>